<dbReference type="InterPro" id="IPR008972">
    <property type="entry name" value="Cupredoxin"/>
</dbReference>
<dbReference type="Gene3D" id="2.60.40.420">
    <property type="entry name" value="Cupredoxins - blue copper proteins"/>
    <property type="match status" value="1"/>
</dbReference>
<evidence type="ECO:0000256" key="12">
    <source>
        <dbReference type="ARBA" id="ARBA00022982"/>
    </source>
</evidence>
<name>A0A7R8W3Q6_9CRUS</name>
<comment type="function">
    <text evidence="18">Component of the cytochrome c oxidase, the last enzyme in the mitochondrial electron transport chain which drives oxidative phosphorylation. The respiratory chain contains 3 multisubunit complexes succinate dehydrogenase (complex II, CII), ubiquinol-cytochrome c oxidoreductase (cytochrome b-c1 complex, complex III, CIII) and cytochrome c oxidase (complex IV, CIV), that cooperate to transfer electrons derived from NADH and succinate to molecular oxygen, creating an electrochemical gradient over the inner membrane that drives transmembrane transport and the ATP synthase. Cytochrome c oxidase is the component of the respiratory chain that catalyzes the reduction of oxygen to water. Electrons originating from reduced cytochrome c in the intermembrane space (IMS) are transferred via the dinuclear copper A center (CU(A)) of subunit 2 and heme A of subunit 1 to the active site in subunit 1, a binuclear center (BNC) formed by heme A3 and copper B (CU(B)). The BNC reduces molecular oxygen to 2 water molecules using 4 electrons from cytochrome c in the IMS and 4 protons from the mitochondrial matrix.</text>
</comment>
<evidence type="ECO:0000256" key="16">
    <source>
        <dbReference type="ARBA" id="ARBA00023136"/>
    </source>
</evidence>
<accession>A0A7R8W3Q6</accession>
<dbReference type="InterPro" id="IPR036257">
    <property type="entry name" value="Cyt_c_oxidase_su2_TM_sf"/>
</dbReference>
<dbReference type="EMBL" id="OB660025">
    <property type="protein sequence ID" value="CAD7222032.1"/>
    <property type="molecule type" value="Genomic_DNA"/>
</dbReference>
<dbReference type="SUPFAM" id="SSF49503">
    <property type="entry name" value="Cupredoxins"/>
    <property type="match status" value="1"/>
</dbReference>
<dbReference type="InterPro" id="IPR001505">
    <property type="entry name" value="Copper_CuA"/>
</dbReference>
<evidence type="ECO:0000256" key="10">
    <source>
        <dbReference type="ARBA" id="ARBA00022842"/>
    </source>
</evidence>
<evidence type="ECO:0000256" key="11">
    <source>
        <dbReference type="ARBA" id="ARBA00022967"/>
    </source>
</evidence>
<dbReference type="PRINTS" id="PR01166">
    <property type="entry name" value="CYCOXIDASEII"/>
</dbReference>
<sequence>MAGWDALNMTQGVTNISKEVYGIHMMIFWVCCVIGVAVFAVMFYSMWAHRKSRGAVAAKFHESTVVEIVWTAIPFVILIGVAIPSAKTLIAMEDTSNSELTIKVTGYQWRWHYDYLDSGVNFFSALDPEHNAARQLGADVDVSKIDNYLREVDNPLVVPVGVKIRLLHTANDVIHSWWVPELALKKDAIPGFVNENWTVIEEPGVFRGKCAELCGRDHGFMPVVVHAVSQEDFAVWLAEQQQASASSEISEQSPKAAVVASESMQPAARLALN</sequence>
<keyword evidence="16 18" id="KW-0472">Membrane</keyword>
<evidence type="ECO:0000256" key="8">
    <source>
        <dbReference type="ARBA" id="ARBA00022723"/>
    </source>
</evidence>
<dbReference type="InterPro" id="IPR045187">
    <property type="entry name" value="CcO_II"/>
</dbReference>
<dbReference type="PANTHER" id="PTHR22888:SF9">
    <property type="entry name" value="CYTOCHROME C OXIDASE SUBUNIT 2"/>
    <property type="match status" value="1"/>
</dbReference>
<evidence type="ECO:0000256" key="1">
    <source>
        <dbReference type="ARBA" id="ARBA00004448"/>
    </source>
</evidence>
<comment type="similarity">
    <text evidence="2 18">Belongs to the cytochrome c oxidase subunit 2 family.</text>
</comment>
<dbReference type="PROSITE" id="PS50857">
    <property type="entry name" value="COX2_CUA"/>
    <property type="match status" value="1"/>
</dbReference>
<dbReference type="GO" id="GO:0005507">
    <property type="term" value="F:copper ion binding"/>
    <property type="evidence" value="ECO:0007669"/>
    <property type="project" value="InterPro"/>
</dbReference>
<dbReference type="PANTHER" id="PTHR22888">
    <property type="entry name" value="CYTOCHROME C OXIDASE, SUBUNIT II"/>
    <property type="match status" value="1"/>
</dbReference>
<comment type="subunit">
    <text evidence="3">Component of the cytochrome c oxidase (complex IV, CIV), a multisubunit enzyme composed of a catalytic core of 3 subunits and several supernumerary subunits. The complex exists as a monomer or a dimer and forms supercomplexes (SCs) in the inner mitochondrial membrane with ubiquinol-cytochrome c oxidoreductase (cytochrome b-c1 complex, complex III, CIII).</text>
</comment>
<keyword evidence="8 18" id="KW-0479">Metal-binding</keyword>
<dbReference type="PROSITE" id="PS50999">
    <property type="entry name" value="COX2_TM"/>
    <property type="match status" value="1"/>
</dbReference>
<gene>
    <name evidence="19" type="ORF">CTOB1V02_LOCUS51</name>
</gene>
<dbReference type="GO" id="GO:0016491">
    <property type="term" value="F:oxidoreductase activity"/>
    <property type="evidence" value="ECO:0007669"/>
    <property type="project" value="InterPro"/>
</dbReference>
<dbReference type="InterPro" id="IPR002429">
    <property type="entry name" value="CcO_II-like_C"/>
</dbReference>
<evidence type="ECO:0000256" key="5">
    <source>
        <dbReference type="ARBA" id="ARBA00022448"/>
    </source>
</evidence>
<evidence type="ECO:0000256" key="3">
    <source>
        <dbReference type="ARBA" id="ARBA00011164"/>
    </source>
</evidence>
<evidence type="ECO:0000256" key="9">
    <source>
        <dbReference type="ARBA" id="ARBA00022792"/>
    </source>
</evidence>
<dbReference type="Pfam" id="PF00116">
    <property type="entry name" value="COX2"/>
    <property type="match status" value="1"/>
</dbReference>
<evidence type="ECO:0000256" key="6">
    <source>
        <dbReference type="ARBA" id="ARBA00022660"/>
    </source>
</evidence>
<keyword evidence="13" id="KW-1133">Transmembrane helix</keyword>
<keyword evidence="5 18" id="KW-0813">Transport</keyword>
<dbReference type="OrthoDB" id="539285at2759"/>
<comment type="catalytic activity">
    <reaction evidence="17">
        <text>4 Fe(II)-[cytochrome c] + O2 + 8 H(+)(in) = 4 Fe(III)-[cytochrome c] + 2 H2O + 4 H(+)(out)</text>
        <dbReference type="Rhea" id="RHEA:11436"/>
        <dbReference type="Rhea" id="RHEA-COMP:10350"/>
        <dbReference type="Rhea" id="RHEA-COMP:14399"/>
        <dbReference type="ChEBI" id="CHEBI:15377"/>
        <dbReference type="ChEBI" id="CHEBI:15378"/>
        <dbReference type="ChEBI" id="CHEBI:15379"/>
        <dbReference type="ChEBI" id="CHEBI:29033"/>
        <dbReference type="ChEBI" id="CHEBI:29034"/>
        <dbReference type="EC" id="7.1.1.9"/>
    </reaction>
    <physiologicalReaction direction="left-to-right" evidence="17">
        <dbReference type="Rhea" id="RHEA:11437"/>
    </physiologicalReaction>
</comment>
<keyword evidence="11" id="KW-1278">Translocase</keyword>
<evidence type="ECO:0000256" key="18">
    <source>
        <dbReference type="RuleBase" id="RU000457"/>
    </source>
</evidence>
<evidence type="ECO:0000256" key="15">
    <source>
        <dbReference type="ARBA" id="ARBA00023128"/>
    </source>
</evidence>
<evidence type="ECO:0000256" key="7">
    <source>
        <dbReference type="ARBA" id="ARBA00022692"/>
    </source>
</evidence>
<dbReference type="Pfam" id="PF02790">
    <property type="entry name" value="COX2_TM"/>
    <property type="match status" value="1"/>
</dbReference>
<evidence type="ECO:0000256" key="4">
    <source>
        <dbReference type="ARBA" id="ARBA00015946"/>
    </source>
</evidence>
<dbReference type="GO" id="GO:0005743">
    <property type="term" value="C:mitochondrial inner membrane"/>
    <property type="evidence" value="ECO:0007669"/>
    <property type="project" value="UniProtKB-SubCell"/>
</dbReference>
<proteinExistence type="inferred from homology"/>
<evidence type="ECO:0000256" key="2">
    <source>
        <dbReference type="ARBA" id="ARBA00007866"/>
    </source>
</evidence>
<organism evidence="19">
    <name type="scientific">Cyprideis torosa</name>
    <dbReference type="NCBI Taxonomy" id="163714"/>
    <lineage>
        <taxon>Eukaryota</taxon>
        <taxon>Metazoa</taxon>
        <taxon>Ecdysozoa</taxon>
        <taxon>Arthropoda</taxon>
        <taxon>Crustacea</taxon>
        <taxon>Oligostraca</taxon>
        <taxon>Ostracoda</taxon>
        <taxon>Podocopa</taxon>
        <taxon>Podocopida</taxon>
        <taxon>Cytherocopina</taxon>
        <taxon>Cytheroidea</taxon>
        <taxon>Cytherideidae</taxon>
        <taxon>Cyprideis</taxon>
    </lineage>
</organism>
<dbReference type="InterPro" id="IPR014222">
    <property type="entry name" value="Cyt_c_oxidase_su2"/>
</dbReference>
<dbReference type="InterPro" id="IPR011759">
    <property type="entry name" value="Cyt_c_oxidase_su2_TM_dom"/>
</dbReference>
<comment type="subcellular location">
    <subcellularLocation>
        <location evidence="1 18">Mitochondrion inner membrane</location>
        <topology evidence="1 18">Multi-pass membrane protein</topology>
    </subcellularLocation>
</comment>
<evidence type="ECO:0000256" key="17">
    <source>
        <dbReference type="ARBA" id="ARBA00049512"/>
    </source>
</evidence>
<keyword evidence="12 18" id="KW-0249">Electron transport</keyword>
<dbReference type="SUPFAM" id="SSF81464">
    <property type="entry name" value="Cytochrome c oxidase subunit II-like, transmembrane region"/>
    <property type="match status" value="1"/>
</dbReference>
<keyword evidence="14 18" id="KW-0186">Copper</keyword>
<keyword evidence="9 18" id="KW-0999">Mitochondrion inner membrane</keyword>
<dbReference type="GO" id="GO:0004129">
    <property type="term" value="F:cytochrome-c oxidase activity"/>
    <property type="evidence" value="ECO:0007669"/>
    <property type="project" value="UniProtKB-EC"/>
</dbReference>
<dbReference type="Gene3D" id="1.10.287.90">
    <property type="match status" value="1"/>
</dbReference>
<evidence type="ECO:0000256" key="13">
    <source>
        <dbReference type="ARBA" id="ARBA00022989"/>
    </source>
</evidence>
<dbReference type="GO" id="GO:0042773">
    <property type="term" value="P:ATP synthesis coupled electron transport"/>
    <property type="evidence" value="ECO:0007669"/>
    <property type="project" value="TreeGrafter"/>
</dbReference>
<protein>
    <recommendedName>
        <fullName evidence="4 18">Cytochrome c oxidase subunit 2</fullName>
    </recommendedName>
</protein>
<keyword evidence="6 18" id="KW-0679">Respiratory chain</keyword>
<keyword evidence="15 18" id="KW-0496">Mitochondrion</keyword>
<keyword evidence="10" id="KW-0460">Magnesium</keyword>
<dbReference type="AlphaFoldDB" id="A0A7R8W3Q6"/>
<reference evidence="19" key="1">
    <citation type="submission" date="2020-11" db="EMBL/GenBank/DDBJ databases">
        <authorList>
            <person name="Tran Van P."/>
        </authorList>
    </citation>
    <scope>NUCLEOTIDE SEQUENCE</scope>
</reference>
<dbReference type="PROSITE" id="PS00078">
    <property type="entry name" value="COX2"/>
    <property type="match status" value="1"/>
</dbReference>
<evidence type="ECO:0000313" key="19">
    <source>
        <dbReference type="EMBL" id="CAD7222032.1"/>
    </source>
</evidence>
<comment type="cofactor">
    <cofactor evidence="18">
        <name>Cu cation</name>
        <dbReference type="ChEBI" id="CHEBI:23378"/>
    </cofactor>
    <text evidence="18">Binds a copper A center.</text>
</comment>
<dbReference type="NCBIfam" id="TIGR02866">
    <property type="entry name" value="CoxB"/>
    <property type="match status" value="1"/>
</dbReference>
<evidence type="ECO:0000256" key="14">
    <source>
        <dbReference type="ARBA" id="ARBA00023008"/>
    </source>
</evidence>
<keyword evidence="7 18" id="KW-0812">Transmembrane</keyword>